<name>A0A0S6VYH0_9BACT</name>
<dbReference type="SUPFAM" id="SSF116734">
    <property type="entry name" value="DNA methylase specificity domain"/>
    <property type="match status" value="2"/>
</dbReference>
<feature type="domain" description="Type I restriction modification DNA specificity" evidence="4">
    <location>
        <begin position="254"/>
        <end position="397"/>
    </location>
</feature>
<keyword evidence="3" id="KW-0238">DNA-binding</keyword>
<evidence type="ECO:0000313" key="5">
    <source>
        <dbReference type="EMBL" id="GAK50515.1"/>
    </source>
</evidence>
<dbReference type="AlphaFoldDB" id="A0A0S6VYH0"/>
<evidence type="ECO:0000313" key="6">
    <source>
        <dbReference type="Proteomes" id="UP000030700"/>
    </source>
</evidence>
<dbReference type="CDD" id="cd17266">
    <property type="entry name" value="RMtype1_S_Sau1132ORF3780P-TRD2-CR2_like"/>
    <property type="match status" value="1"/>
</dbReference>
<dbReference type="STRING" id="1499966.U14_01746"/>
<dbReference type="Pfam" id="PF01420">
    <property type="entry name" value="Methylase_S"/>
    <property type="match status" value="2"/>
</dbReference>
<dbReference type="GO" id="GO:0009307">
    <property type="term" value="P:DNA restriction-modification system"/>
    <property type="evidence" value="ECO:0007669"/>
    <property type="project" value="UniProtKB-KW"/>
</dbReference>
<dbReference type="PANTHER" id="PTHR43140:SF1">
    <property type="entry name" value="TYPE I RESTRICTION ENZYME ECOKI SPECIFICITY SUBUNIT"/>
    <property type="match status" value="1"/>
</dbReference>
<feature type="domain" description="Type I restriction modification DNA specificity" evidence="4">
    <location>
        <begin position="18"/>
        <end position="180"/>
    </location>
</feature>
<dbReference type="InterPro" id="IPR000055">
    <property type="entry name" value="Restrct_endonuc_typeI_TRD"/>
</dbReference>
<dbReference type="InterPro" id="IPR051212">
    <property type="entry name" value="Type-I_RE_S_subunit"/>
</dbReference>
<evidence type="ECO:0000256" key="1">
    <source>
        <dbReference type="ARBA" id="ARBA00010923"/>
    </source>
</evidence>
<organism evidence="5">
    <name type="scientific">Candidatus Moduliflexus flocculans</name>
    <dbReference type="NCBI Taxonomy" id="1499966"/>
    <lineage>
        <taxon>Bacteria</taxon>
        <taxon>Candidatus Moduliflexota</taxon>
        <taxon>Candidatus Moduliflexia</taxon>
        <taxon>Candidatus Moduliflexales</taxon>
        <taxon>Candidatus Moduliflexaceae</taxon>
    </lineage>
</organism>
<keyword evidence="6" id="KW-1185">Reference proteome</keyword>
<comment type="similarity">
    <text evidence="1">Belongs to the type-I restriction system S methylase family.</text>
</comment>
<dbReference type="InterPro" id="IPR044946">
    <property type="entry name" value="Restrct_endonuc_typeI_TRD_sf"/>
</dbReference>
<evidence type="ECO:0000256" key="3">
    <source>
        <dbReference type="ARBA" id="ARBA00023125"/>
    </source>
</evidence>
<accession>A0A0S6VYH0</accession>
<dbReference type="GO" id="GO:0003677">
    <property type="term" value="F:DNA binding"/>
    <property type="evidence" value="ECO:0007669"/>
    <property type="project" value="UniProtKB-KW"/>
</dbReference>
<sequence>MTLFPETLPPADQPYPVPENWAWARLGQINTRVSKTIDPTKRPDETFELYSVPSFDEHVPEFLTGEEIKSSKQLVVEGDVLLCKINPRINRVWIVGNFSAHQKIASSEWIVITPSHEIYRSYLLWCLQGHDFRNVFTSHVAGVGGSLMRARPKDVVDYPIPVPPLPEQRRIAAKLDALLGKLREARTLIDEARESFALRRAAILHQAFSGKLTAAWRAEHPELEGAELFVHELFQGKKTYLKRKHQENSYQNIPQTWKTVELGAIVNVHSGENLTKSNMVMEGGIPVYGGNGITGYHNTYNVAQKTIVIGRVGYYCGSVHLTEEKAWITDNAFVVKFSEQQMDLTYLFWLLTYSNLGQTSNSSAQPVISGKTIYPVIVPLPPLSEQREIAHRIESLLGHETAAAALLEMDDELDLLEQSILSRAFRGELGTNDPAEPPAI</sequence>
<dbReference type="Gene3D" id="3.90.220.20">
    <property type="entry name" value="DNA methylase specificity domains"/>
    <property type="match status" value="2"/>
</dbReference>
<dbReference type="Proteomes" id="UP000030700">
    <property type="component" value="Unassembled WGS sequence"/>
</dbReference>
<protein>
    <submittedName>
        <fullName evidence="5">Restriction modification system DNA specificity domain protein</fullName>
    </submittedName>
</protein>
<evidence type="ECO:0000256" key="2">
    <source>
        <dbReference type="ARBA" id="ARBA00022747"/>
    </source>
</evidence>
<evidence type="ECO:0000259" key="4">
    <source>
        <dbReference type="Pfam" id="PF01420"/>
    </source>
</evidence>
<reference evidence="5" key="1">
    <citation type="journal article" date="2015" name="PeerJ">
        <title>First genomic representation of candidate bacterial phylum KSB3 points to enhanced environmental sensing as a trigger of wastewater bulking.</title>
        <authorList>
            <person name="Sekiguchi Y."/>
            <person name="Ohashi A."/>
            <person name="Parks D.H."/>
            <person name="Yamauchi T."/>
            <person name="Tyson G.W."/>
            <person name="Hugenholtz P."/>
        </authorList>
    </citation>
    <scope>NUCLEOTIDE SEQUENCE [LARGE SCALE GENOMIC DNA]</scope>
</reference>
<dbReference type="PANTHER" id="PTHR43140">
    <property type="entry name" value="TYPE-1 RESTRICTION ENZYME ECOKI SPECIFICITY PROTEIN"/>
    <property type="match status" value="1"/>
</dbReference>
<gene>
    <name evidence="5" type="ORF">U14_01746</name>
</gene>
<dbReference type="EMBL" id="DF820456">
    <property type="protein sequence ID" value="GAK50515.1"/>
    <property type="molecule type" value="Genomic_DNA"/>
</dbReference>
<proteinExistence type="inferred from homology"/>
<dbReference type="HOGENOM" id="CLU_021095_10_2_0"/>
<keyword evidence="2" id="KW-0680">Restriction system</keyword>